<dbReference type="Gene3D" id="3.40.50.1820">
    <property type="entry name" value="alpha/beta hydrolase"/>
    <property type="match status" value="2"/>
</dbReference>
<dbReference type="GO" id="GO:0003847">
    <property type="term" value="F:1-alkyl-2-acetylglycerophosphocholine esterase activity"/>
    <property type="evidence" value="ECO:0007669"/>
    <property type="project" value="UniProtKB-EC"/>
</dbReference>
<evidence type="ECO:0000313" key="5">
    <source>
        <dbReference type="EMBL" id="KAG5178638.1"/>
    </source>
</evidence>
<evidence type="ECO:0000256" key="1">
    <source>
        <dbReference type="ARBA" id="ARBA00013201"/>
    </source>
</evidence>
<evidence type="ECO:0000256" key="3">
    <source>
        <dbReference type="ARBA" id="ARBA00022963"/>
    </source>
</evidence>
<protein>
    <recommendedName>
        <fullName evidence="1">1-alkyl-2-acetylglycerophosphocholine esterase</fullName>
        <ecNumber evidence="1">3.1.1.47</ecNumber>
    </recommendedName>
</protein>
<organism evidence="5 6">
    <name type="scientific">Tribonema minus</name>
    <dbReference type="NCBI Taxonomy" id="303371"/>
    <lineage>
        <taxon>Eukaryota</taxon>
        <taxon>Sar</taxon>
        <taxon>Stramenopiles</taxon>
        <taxon>Ochrophyta</taxon>
        <taxon>PX clade</taxon>
        <taxon>Xanthophyceae</taxon>
        <taxon>Tribonematales</taxon>
        <taxon>Tribonemataceae</taxon>
        <taxon>Tribonema</taxon>
    </lineage>
</organism>
<dbReference type="PANTHER" id="PTHR10272">
    <property type="entry name" value="PLATELET-ACTIVATING FACTOR ACETYLHYDROLASE"/>
    <property type="match status" value="1"/>
</dbReference>
<dbReference type="InterPro" id="IPR029058">
    <property type="entry name" value="AB_hydrolase_fold"/>
</dbReference>
<reference evidence="5" key="1">
    <citation type="submission" date="2021-02" db="EMBL/GenBank/DDBJ databases">
        <title>First Annotated Genome of the Yellow-green Alga Tribonema minus.</title>
        <authorList>
            <person name="Mahan K.M."/>
        </authorList>
    </citation>
    <scope>NUCLEOTIDE SEQUENCE</scope>
    <source>
        <strain evidence="5">UTEX B ZZ1240</strain>
    </source>
</reference>
<sequence>MSTVNPWLPRRTRVSAILQPGAHVALAALQATSARAHTWRCANSEAPSRRKRLHSKLTKHRCPPPPPPFYSVRYLPLATRGPYAVAAVLDHIRTPVAGAPPFNAPEPRPLEVMVQTYYPVGAAPAAAAPRWWGLGVRSVINGRHMPALTLAQRWPLRHFVLSVVAALCQLVYVASRTEGGGVGGYGWWSVGWAAALVAACVLADVREALTRAAFKLPYFGGLKDTSAVAKFASMPPLVWSHVASMRDVAFDGAYVRCTADALAPAFPLAPCAAAAGGWPIVVFFHGLGGNRSLNSSYAAELASHSNSYPTFTTLSPYSYRSLGGNRSLYSSYTAELASHGYVVLCVESNDGTATLTTLPSGRSTYYTPCPHRPEIEGLGLDREWREAQLMRRMRECELVFGHAQALAGPVNGQKSDFTALASVLDPANGTSAQQLDASAIGLYGHSYGACTVLELLHQSEALSRVVDADRIKAAVVMDPWTMPLSDAARAHATAVPLVVMTCEGFQYANNREREDALVAAAAARVAAAPADGPARAVLQINDCTQRWLFRCEAKRPTPRLQLPALPCARAAAALCQLQCTRMTHPPAALDARLTQLALSAFEVLLKGSREAHHVSAVLGEQAALFPQAKVTCAAAGGALAAHRRDGQRNGESRDEL</sequence>
<dbReference type="Pfam" id="PF03403">
    <property type="entry name" value="PAF-AH_p_II"/>
    <property type="match status" value="2"/>
</dbReference>
<dbReference type="AlphaFoldDB" id="A0A835YXZ7"/>
<keyword evidence="2 5" id="KW-0378">Hydrolase</keyword>
<dbReference type="EMBL" id="JAFCMP010000514">
    <property type="protein sequence ID" value="KAG5178638.1"/>
    <property type="molecule type" value="Genomic_DNA"/>
</dbReference>
<dbReference type="OrthoDB" id="2363873at2759"/>
<dbReference type="PANTHER" id="PTHR10272:SF0">
    <property type="entry name" value="PLATELET-ACTIVATING FACTOR ACETYLHYDROLASE"/>
    <property type="match status" value="1"/>
</dbReference>
<dbReference type="Proteomes" id="UP000664859">
    <property type="component" value="Unassembled WGS sequence"/>
</dbReference>
<keyword evidence="6" id="KW-1185">Reference proteome</keyword>
<evidence type="ECO:0000313" key="6">
    <source>
        <dbReference type="Proteomes" id="UP000664859"/>
    </source>
</evidence>
<evidence type="ECO:0000256" key="2">
    <source>
        <dbReference type="ARBA" id="ARBA00022801"/>
    </source>
</evidence>
<dbReference type="SUPFAM" id="SSF53474">
    <property type="entry name" value="alpha/beta-Hydrolases"/>
    <property type="match status" value="1"/>
</dbReference>
<accession>A0A835YXZ7</accession>
<dbReference type="GO" id="GO:0016042">
    <property type="term" value="P:lipid catabolic process"/>
    <property type="evidence" value="ECO:0007669"/>
    <property type="project" value="UniProtKB-KW"/>
</dbReference>
<keyword evidence="4" id="KW-0443">Lipid metabolism</keyword>
<keyword evidence="3" id="KW-0442">Lipid degradation</keyword>
<evidence type="ECO:0000256" key="4">
    <source>
        <dbReference type="ARBA" id="ARBA00023098"/>
    </source>
</evidence>
<proteinExistence type="predicted"/>
<dbReference type="EC" id="3.1.1.47" evidence="1"/>
<comment type="caution">
    <text evidence="5">The sequence shown here is derived from an EMBL/GenBank/DDBJ whole genome shotgun (WGS) entry which is preliminary data.</text>
</comment>
<name>A0A835YXZ7_9STRA</name>
<gene>
    <name evidence="5" type="ORF">JKP88DRAFT_261375</name>
</gene>